<keyword evidence="4" id="KW-0732">Signal</keyword>
<dbReference type="GO" id="GO:0004185">
    <property type="term" value="F:serine-type carboxypeptidase activity"/>
    <property type="evidence" value="ECO:0007669"/>
    <property type="project" value="InterPro"/>
</dbReference>
<keyword evidence="3" id="KW-0472">Membrane</keyword>
<name>A0A0G4GUV4_VITBC</name>
<dbReference type="VEuPathDB" id="CryptoDB:Vbra_10349"/>
<feature type="chain" id="PRO_5005190520" evidence="4">
    <location>
        <begin position="22"/>
        <end position="641"/>
    </location>
</feature>
<comment type="similarity">
    <text evidence="1">Belongs to the peptidase S10 family.</text>
</comment>
<dbReference type="STRING" id="1169540.A0A0G4GUV4"/>
<dbReference type="AlphaFoldDB" id="A0A0G4GUV4"/>
<accession>A0A0G4GUV4</accession>
<dbReference type="SUPFAM" id="SSF53474">
    <property type="entry name" value="alpha/beta-Hydrolases"/>
    <property type="match status" value="1"/>
</dbReference>
<keyword evidence="3" id="KW-0812">Transmembrane</keyword>
<sequence>MGGGVFSVLLALTLVVTHVRASSTSEVIERKVSSFPSVVGEGHDELPDVFSGSFLAADREVLYLFVKSERPMETSPPVIVWFGPRPSCSASALHAAFNALGPLQLTFSPNTRPTLQSNTHSWHKAAHLLFVDFSAPLHGSRDGRDTSVRRSFAQFYVPFSRKHLTDGAAFGPACLFFAGEGSSSHEIVIAAAHMKIYYPASKVCGIILGLMSYRASQYLQWLWTRNCAPFFSSIDQQTDPDDDHTTTDPRNTLESFAASMRPMPHDHPCQAILADIVKGTDFAVEPFNLTALQPLRMSRAPTDAGRGSDMWEWRVDARTNSDNMDMWDFIYSHDMMKALGRLHTIETGATKRGWSTAHMTCRTSVDTLRPAYLSSLLPLLPPLAASLSHGVLLYHGTESLVNGVEGADLAITRLFPHLASVQRAAWQVQGVIAGYSQSSVLGEVAGHPSWVHYVVMPGVSHSPTTDRPREMLDLLGKFIRGDIGNALGPPVESSVPLEFAMSAPPPFKYGTHAGMCPSSVGGPPYLIVVCVFGVLIGATLAIFLFAMDCPSVPRHSSVHKPAKLTRPPPPRTITEMTADIRTSTPSITTQPPRAGGSQGGRRLVPPPPPPPAKHARTNECGVDVGMTERLLQEEPRHEVMT</sequence>
<dbReference type="InterPro" id="IPR001563">
    <property type="entry name" value="Peptidase_S10"/>
</dbReference>
<evidence type="ECO:0000256" key="2">
    <source>
        <dbReference type="SAM" id="MobiDB-lite"/>
    </source>
</evidence>
<keyword evidence="6" id="KW-1185">Reference proteome</keyword>
<evidence type="ECO:0000256" key="4">
    <source>
        <dbReference type="SAM" id="SignalP"/>
    </source>
</evidence>
<organism evidence="5 6">
    <name type="scientific">Vitrella brassicaformis (strain CCMP3155)</name>
    <dbReference type="NCBI Taxonomy" id="1169540"/>
    <lineage>
        <taxon>Eukaryota</taxon>
        <taxon>Sar</taxon>
        <taxon>Alveolata</taxon>
        <taxon>Colpodellida</taxon>
        <taxon>Vitrellaceae</taxon>
        <taxon>Vitrella</taxon>
    </lineage>
</organism>
<evidence type="ECO:0000313" key="5">
    <source>
        <dbReference type="EMBL" id="CEM34400.1"/>
    </source>
</evidence>
<evidence type="ECO:0000313" key="6">
    <source>
        <dbReference type="Proteomes" id="UP000041254"/>
    </source>
</evidence>
<protein>
    <submittedName>
        <fullName evidence="5">Uncharacterized protein</fullName>
    </submittedName>
</protein>
<dbReference type="GO" id="GO:0006508">
    <property type="term" value="P:proteolysis"/>
    <property type="evidence" value="ECO:0007669"/>
    <property type="project" value="InterPro"/>
</dbReference>
<reference evidence="5 6" key="1">
    <citation type="submission" date="2014-11" db="EMBL/GenBank/DDBJ databases">
        <authorList>
            <person name="Zhu J."/>
            <person name="Qi W."/>
            <person name="Song R."/>
        </authorList>
    </citation>
    <scope>NUCLEOTIDE SEQUENCE [LARGE SCALE GENOMIC DNA]</scope>
</reference>
<feature type="signal peptide" evidence="4">
    <location>
        <begin position="1"/>
        <end position="21"/>
    </location>
</feature>
<dbReference type="Pfam" id="PF00450">
    <property type="entry name" value="Peptidase_S10"/>
    <property type="match status" value="1"/>
</dbReference>
<dbReference type="InterPro" id="IPR029058">
    <property type="entry name" value="AB_hydrolase_fold"/>
</dbReference>
<dbReference type="InParanoid" id="A0A0G4GUV4"/>
<dbReference type="Proteomes" id="UP000041254">
    <property type="component" value="Unassembled WGS sequence"/>
</dbReference>
<keyword evidence="3" id="KW-1133">Transmembrane helix</keyword>
<feature type="transmembrane region" description="Helical" evidence="3">
    <location>
        <begin position="525"/>
        <end position="546"/>
    </location>
</feature>
<dbReference type="Gene3D" id="3.40.50.1820">
    <property type="entry name" value="alpha/beta hydrolase"/>
    <property type="match status" value="1"/>
</dbReference>
<feature type="compositionally biased region" description="Polar residues" evidence="2">
    <location>
        <begin position="580"/>
        <end position="591"/>
    </location>
</feature>
<proteinExistence type="inferred from homology"/>
<dbReference type="EMBL" id="CDMY01000821">
    <property type="protein sequence ID" value="CEM34400.1"/>
    <property type="molecule type" value="Genomic_DNA"/>
</dbReference>
<evidence type="ECO:0000256" key="3">
    <source>
        <dbReference type="SAM" id="Phobius"/>
    </source>
</evidence>
<gene>
    <name evidence="5" type="ORF">Vbra_10349</name>
</gene>
<evidence type="ECO:0000256" key="1">
    <source>
        <dbReference type="ARBA" id="ARBA00009431"/>
    </source>
</evidence>
<feature type="region of interest" description="Disordered" evidence="2">
    <location>
        <begin position="555"/>
        <end position="621"/>
    </location>
</feature>